<dbReference type="EMBL" id="PGOL01002555">
    <property type="protein sequence ID" value="PKI47089.1"/>
    <property type="molecule type" value="Genomic_DNA"/>
</dbReference>
<gene>
    <name evidence="2" type="ORF">CRG98_032502</name>
</gene>
<protein>
    <recommendedName>
        <fullName evidence="4">Serine-rich protein-like protein</fullName>
    </recommendedName>
</protein>
<name>A0A2I0ISW1_PUNGR</name>
<evidence type="ECO:0000313" key="3">
    <source>
        <dbReference type="Proteomes" id="UP000233551"/>
    </source>
</evidence>
<evidence type="ECO:0008006" key="4">
    <source>
        <dbReference type="Google" id="ProtNLM"/>
    </source>
</evidence>
<dbReference type="PANTHER" id="PTHR33132">
    <property type="entry name" value="OSJNBB0118P14.9 PROTEIN"/>
    <property type="match status" value="1"/>
</dbReference>
<reference evidence="2 3" key="1">
    <citation type="submission" date="2017-11" db="EMBL/GenBank/DDBJ databases">
        <title>De-novo sequencing of pomegranate (Punica granatum L.) genome.</title>
        <authorList>
            <person name="Akparov Z."/>
            <person name="Amiraslanov A."/>
            <person name="Hajiyeva S."/>
            <person name="Abbasov M."/>
            <person name="Kaur K."/>
            <person name="Hamwieh A."/>
            <person name="Solovyev V."/>
            <person name="Salamov A."/>
            <person name="Braich B."/>
            <person name="Kosarev P."/>
            <person name="Mahmoud A."/>
            <person name="Hajiyev E."/>
            <person name="Babayeva S."/>
            <person name="Izzatullayeva V."/>
            <person name="Mammadov A."/>
            <person name="Mammadov A."/>
            <person name="Sharifova S."/>
            <person name="Ojaghi J."/>
            <person name="Eynullazada K."/>
            <person name="Bayramov B."/>
            <person name="Abdulazimova A."/>
            <person name="Shahmuradov I."/>
        </authorList>
    </citation>
    <scope>NUCLEOTIDE SEQUENCE [LARGE SCALE GENOMIC DNA]</scope>
    <source>
        <strain evidence="3">cv. AG2017</strain>
        <tissue evidence="2">Leaf</tissue>
    </source>
</reference>
<feature type="region of interest" description="Disordered" evidence="1">
    <location>
        <begin position="1"/>
        <end position="29"/>
    </location>
</feature>
<dbReference type="PANTHER" id="PTHR33132:SF135">
    <property type="entry name" value="OS02G0799700 PROTEIN"/>
    <property type="match status" value="1"/>
</dbReference>
<dbReference type="STRING" id="22663.A0A2I0ISW1"/>
<evidence type="ECO:0000313" key="2">
    <source>
        <dbReference type="EMBL" id="PKI47089.1"/>
    </source>
</evidence>
<comment type="caution">
    <text evidence="2">The sequence shown here is derived from an EMBL/GenBank/DDBJ whole genome shotgun (WGS) entry which is preliminary data.</text>
</comment>
<dbReference type="AlphaFoldDB" id="A0A2I0ISW1"/>
<organism evidence="2 3">
    <name type="scientific">Punica granatum</name>
    <name type="common">Pomegranate</name>
    <dbReference type="NCBI Taxonomy" id="22663"/>
    <lineage>
        <taxon>Eukaryota</taxon>
        <taxon>Viridiplantae</taxon>
        <taxon>Streptophyta</taxon>
        <taxon>Embryophyta</taxon>
        <taxon>Tracheophyta</taxon>
        <taxon>Spermatophyta</taxon>
        <taxon>Magnoliopsida</taxon>
        <taxon>eudicotyledons</taxon>
        <taxon>Gunneridae</taxon>
        <taxon>Pentapetalae</taxon>
        <taxon>rosids</taxon>
        <taxon>malvids</taxon>
        <taxon>Myrtales</taxon>
        <taxon>Lythraceae</taxon>
        <taxon>Punica</taxon>
    </lineage>
</organism>
<sequence length="257" mass="27754">MSTSSRARSSGPVLRSASPSRRLTSPASDSSIAAAASAFGSTSSGFSSPSSAYFNHRSTSPTRVNMYTSKPLSPSVRFSIDRPVSPKRSIAVSSRYPVINNRGGSVKRTCMCSPTSHPGSFRCSLHKNSGGGKHQAVSSLSNRLNMLRSAMKNSIVRIGGVEGELMKRSLAALIRPSSHQQRRRAAFQPRPSRLSVMSKAEDLVGALRLSETTAVVVVALMLRGVWFDGYVSRTFVSAADVAVLRLQRIRSFHPKQR</sequence>
<dbReference type="Proteomes" id="UP000233551">
    <property type="component" value="Unassembled WGS sequence"/>
</dbReference>
<keyword evidence="3" id="KW-1185">Reference proteome</keyword>
<evidence type="ECO:0000256" key="1">
    <source>
        <dbReference type="SAM" id="MobiDB-lite"/>
    </source>
</evidence>
<accession>A0A2I0ISW1</accession>
<proteinExistence type="predicted"/>